<dbReference type="PANTHER" id="PTHR43335:SF3">
    <property type="entry name" value="ABC TRANSPORTER"/>
    <property type="match status" value="1"/>
</dbReference>
<organism evidence="6 7">
    <name type="scientific">Pedosphaera parvula (strain Ellin514)</name>
    <dbReference type="NCBI Taxonomy" id="320771"/>
    <lineage>
        <taxon>Bacteria</taxon>
        <taxon>Pseudomonadati</taxon>
        <taxon>Verrucomicrobiota</taxon>
        <taxon>Pedosphaerae</taxon>
        <taxon>Pedosphaerales</taxon>
        <taxon>Pedosphaeraceae</taxon>
        <taxon>Pedosphaera</taxon>
    </lineage>
</organism>
<dbReference type="InterPro" id="IPR003439">
    <property type="entry name" value="ABC_transporter-like_ATP-bd"/>
</dbReference>
<evidence type="ECO:0000313" key="6">
    <source>
        <dbReference type="EMBL" id="EEF58531.1"/>
    </source>
</evidence>
<dbReference type="GO" id="GO:0016887">
    <property type="term" value="F:ATP hydrolysis activity"/>
    <property type="evidence" value="ECO:0007669"/>
    <property type="project" value="InterPro"/>
</dbReference>
<dbReference type="PROSITE" id="PS50893">
    <property type="entry name" value="ABC_TRANSPORTER_2"/>
    <property type="match status" value="1"/>
</dbReference>
<dbReference type="GO" id="GO:0005524">
    <property type="term" value="F:ATP binding"/>
    <property type="evidence" value="ECO:0007669"/>
    <property type="project" value="UniProtKB-KW"/>
</dbReference>
<dbReference type="SUPFAM" id="SSF52540">
    <property type="entry name" value="P-loop containing nucleoside triphosphate hydrolases"/>
    <property type="match status" value="1"/>
</dbReference>
<dbReference type="RefSeq" id="WP_007417378.1">
    <property type="nucleotide sequence ID" value="NZ_ABOX02000041.1"/>
</dbReference>
<evidence type="ECO:0000259" key="5">
    <source>
        <dbReference type="PROSITE" id="PS50893"/>
    </source>
</evidence>
<dbReference type="Proteomes" id="UP000003688">
    <property type="component" value="Unassembled WGS sequence"/>
</dbReference>
<dbReference type="EMBL" id="ABOX02000041">
    <property type="protein sequence ID" value="EEF58531.1"/>
    <property type="molecule type" value="Genomic_DNA"/>
</dbReference>
<proteinExistence type="inferred from homology"/>
<feature type="domain" description="ABC transporter" evidence="5">
    <location>
        <begin position="12"/>
        <end position="242"/>
    </location>
</feature>
<keyword evidence="2" id="KW-0813">Transport</keyword>
<keyword evidence="3" id="KW-0547">Nucleotide-binding</keyword>
<comment type="similarity">
    <text evidence="1">Belongs to the ABC transporter superfamily.</text>
</comment>
<gene>
    <name evidence="6" type="ORF">Cflav_PD1721</name>
</gene>
<dbReference type="OrthoDB" id="9804819at2"/>
<reference evidence="6 7" key="1">
    <citation type="journal article" date="2011" name="J. Bacteriol.">
        <title>Genome sequence of 'Pedosphaera parvula' Ellin514, an aerobic Verrucomicrobial isolate from pasture soil.</title>
        <authorList>
            <person name="Kant R."/>
            <person name="van Passel M.W."/>
            <person name="Sangwan P."/>
            <person name="Palva A."/>
            <person name="Lucas S."/>
            <person name="Copeland A."/>
            <person name="Lapidus A."/>
            <person name="Glavina Del Rio T."/>
            <person name="Dalin E."/>
            <person name="Tice H."/>
            <person name="Bruce D."/>
            <person name="Goodwin L."/>
            <person name="Pitluck S."/>
            <person name="Chertkov O."/>
            <person name="Larimer F.W."/>
            <person name="Land M.L."/>
            <person name="Hauser L."/>
            <person name="Brettin T.S."/>
            <person name="Detter J.C."/>
            <person name="Han S."/>
            <person name="de Vos W.M."/>
            <person name="Janssen P.H."/>
            <person name="Smidt H."/>
        </authorList>
    </citation>
    <scope>NUCLEOTIDE SEQUENCE [LARGE SCALE GENOMIC DNA]</scope>
    <source>
        <strain evidence="6 7">Ellin514</strain>
    </source>
</reference>
<evidence type="ECO:0000256" key="2">
    <source>
        <dbReference type="ARBA" id="ARBA00022448"/>
    </source>
</evidence>
<dbReference type="AlphaFoldDB" id="B9XNJ1"/>
<protein>
    <submittedName>
        <fullName evidence="6">ABC transporter related-protein</fullName>
    </submittedName>
</protein>
<keyword evidence="7" id="KW-1185">Reference proteome</keyword>
<dbReference type="SMART" id="SM00382">
    <property type="entry name" value="AAA"/>
    <property type="match status" value="1"/>
</dbReference>
<dbReference type="InterPro" id="IPR003593">
    <property type="entry name" value="AAA+_ATPase"/>
</dbReference>
<keyword evidence="4" id="KW-0067">ATP-binding</keyword>
<dbReference type="InterPro" id="IPR027417">
    <property type="entry name" value="P-loop_NTPase"/>
</dbReference>
<dbReference type="CDD" id="cd03230">
    <property type="entry name" value="ABC_DR_subfamily_A"/>
    <property type="match status" value="1"/>
</dbReference>
<evidence type="ECO:0000256" key="3">
    <source>
        <dbReference type="ARBA" id="ARBA00022741"/>
    </source>
</evidence>
<dbReference type="STRING" id="320771.Cflav_PD1721"/>
<evidence type="ECO:0000256" key="1">
    <source>
        <dbReference type="ARBA" id="ARBA00005417"/>
    </source>
</evidence>
<sequence>MNSESVPPIPAVHTVGLSRTYGSMVALNSLDLTVNRGDLFGFIGSNGAGKTTTLRILATFLAPSAGQAKVLGHDVVKDADAVRHVIGYMPDFFGVYKDMEVTEYLDFFGACYKIPSAQREKTVNDVLELVGLSEKKGALIGALSRGMQQRLGLARVLIHDPQVLLLDEPASGLDPRARIEMMAILQELQRLGKTIIISSHILSELQTLCNRVAIIERGKLIYAGPVQGVRDQMSAGLVVWVKVASDNSKAIELLKGHSEVAEALAVDGRIKVTMVNHDVDHGFVADTLVRGGLKLTGLQEDELGLEEVFLRVTRGETQ</sequence>
<name>B9XNJ1_PEDPL</name>
<evidence type="ECO:0000313" key="7">
    <source>
        <dbReference type="Proteomes" id="UP000003688"/>
    </source>
</evidence>
<evidence type="ECO:0000256" key="4">
    <source>
        <dbReference type="ARBA" id="ARBA00022840"/>
    </source>
</evidence>
<comment type="caution">
    <text evidence="6">The sequence shown here is derived from an EMBL/GenBank/DDBJ whole genome shotgun (WGS) entry which is preliminary data.</text>
</comment>
<dbReference type="Gene3D" id="3.40.50.300">
    <property type="entry name" value="P-loop containing nucleotide triphosphate hydrolases"/>
    <property type="match status" value="1"/>
</dbReference>
<accession>B9XNJ1</accession>
<dbReference type="PANTHER" id="PTHR43335">
    <property type="entry name" value="ABC TRANSPORTER, ATP-BINDING PROTEIN"/>
    <property type="match status" value="1"/>
</dbReference>
<dbReference type="Pfam" id="PF00005">
    <property type="entry name" value="ABC_tran"/>
    <property type="match status" value="1"/>
</dbReference>